<organism evidence="2">
    <name type="scientific">Dermatophagoides farinae</name>
    <name type="common">American house dust mite</name>
    <dbReference type="NCBI Taxonomy" id="6954"/>
    <lineage>
        <taxon>Eukaryota</taxon>
        <taxon>Metazoa</taxon>
        <taxon>Ecdysozoa</taxon>
        <taxon>Arthropoda</taxon>
        <taxon>Chelicerata</taxon>
        <taxon>Arachnida</taxon>
        <taxon>Acari</taxon>
        <taxon>Acariformes</taxon>
        <taxon>Sarcoptiformes</taxon>
        <taxon>Astigmata</taxon>
        <taxon>Psoroptidia</taxon>
        <taxon>Analgoidea</taxon>
        <taxon>Pyroglyphidae</taxon>
        <taxon>Dermatophagoidinae</taxon>
        <taxon>Dermatophagoides</taxon>
    </lineage>
</organism>
<gene>
    <name evidence="2" type="ORF">HUG17_8917</name>
</gene>
<reference evidence="2" key="1">
    <citation type="submission" date="2020-06" db="EMBL/GenBank/DDBJ databases">
        <authorList>
            <person name="Ji K."/>
            <person name="Li J."/>
        </authorList>
    </citation>
    <scope>NUCLEOTIDE SEQUENCE</scope>
    <source>
        <strain evidence="2">JKM2019</strain>
        <tissue evidence="2">Whole body</tissue>
    </source>
</reference>
<name>A0A9D4NSB5_DERFA</name>
<evidence type="ECO:0000256" key="1">
    <source>
        <dbReference type="SAM" id="MobiDB-lite"/>
    </source>
</evidence>
<sequence>MSNSSDSSNSSSAGTAGSVGKMADVQHWNSDPGVHFKMVPKYNGQNFAEWKSEIVSLICLKEKLMKQMLQPDNEHLAMQLKDLFHNILLGPEAPEEYWSLEGCILKEDIMTNSDELVLSINGIKMDPDFNLLRADPFCIIREEKTNAMLKPKTEICISEYVGPQ</sequence>
<dbReference type="AlphaFoldDB" id="A0A9D4NSB5"/>
<feature type="region of interest" description="Disordered" evidence="1">
    <location>
        <begin position="1"/>
        <end position="20"/>
    </location>
</feature>
<evidence type="ECO:0000313" key="2">
    <source>
        <dbReference type="EMBL" id="KAH7637813.1"/>
    </source>
</evidence>
<feature type="compositionally biased region" description="Low complexity" evidence="1">
    <location>
        <begin position="1"/>
        <end position="12"/>
    </location>
</feature>
<accession>A0A9D4NSB5</accession>
<comment type="caution">
    <text evidence="2">The sequence shown here is derived from an EMBL/GenBank/DDBJ whole genome shotgun (WGS) entry which is preliminary data.</text>
</comment>
<proteinExistence type="predicted"/>
<protein>
    <submittedName>
        <fullName evidence="2">Uncharacterized protein</fullName>
    </submittedName>
</protein>
<reference evidence="2" key="2">
    <citation type="journal article" date="2021" name="World Allergy Organ. J.">
        <title>Chromosome-level assembly of Dermatophagoides farinae genome and transcriptome reveals two novel allergens Der f 37 and Der f 39.</title>
        <authorList>
            <person name="Chen J."/>
            <person name="Cai Z."/>
            <person name="Fan D."/>
            <person name="Hu J."/>
            <person name="Hou Y."/>
            <person name="He Y."/>
            <person name="Zhang Z."/>
            <person name="Zhao Z."/>
            <person name="Gao P."/>
            <person name="Hu W."/>
            <person name="Sun J."/>
            <person name="Li J."/>
            <person name="Ji K."/>
        </authorList>
    </citation>
    <scope>NUCLEOTIDE SEQUENCE</scope>
    <source>
        <strain evidence="2">JKM2019</strain>
    </source>
</reference>
<dbReference type="Proteomes" id="UP000828236">
    <property type="component" value="Unassembled WGS sequence"/>
</dbReference>
<dbReference type="EMBL" id="SDOV01000008">
    <property type="protein sequence ID" value="KAH7637813.1"/>
    <property type="molecule type" value="Genomic_DNA"/>
</dbReference>